<evidence type="ECO:0000313" key="6">
    <source>
        <dbReference type="EMBL" id="KAG2195778.1"/>
    </source>
</evidence>
<dbReference type="PANTHER" id="PTHR43735:SF3">
    <property type="entry name" value="FERROPTOSIS SUPPRESSOR PROTEIN 1"/>
    <property type="match status" value="1"/>
</dbReference>
<comment type="similarity">
    <text evidence="1">Belongs to the FAD-dependent oxidoreductase family.</text>
</comment>
<dbReference type="InterPro" id="IPR023753">
    <property type="entry name" value="FAD/NAD-binding_dom"/>
</dbReference>
<evidence type="ECO:0000256" key="2">
    <source>
        <dbReference type="ARBA" id="ARBA00022630"/>
    </source>
</evidence>
<dbReference type="PRINTS" id="PR00411">
    <property type="entry name" value="PNDRDTASEI"/>
</dbReference>
<gene>
    <name evidence="6" type="ORF">INT47_005755</name>
</gene>
<sequence>MNSKLVILGGGAAGVLIAMKLASQNIDVTLIDSKTFYEYTPALCSVLYEETDAKFHQHFSEISFELEPFLRKINVEFILGNAKLIKDDKVFIHQREEGIEYDYLVICTGSSYADPWKTQNGTECIDLNRRINFLNEQREKYKQAQHILCIGGGPVGVEVATEISYRAPGKKITLVDMNKTVLANAPDGIGNNAQRILNARDSITSIMEQSASQKGQEGNTYIYETDKSHTEIKADLVYNCIGVTPNSEFLQANHADWLNEKKQIIVDPGLRVTSNVFAVGDVNSVNEPKMFYTAHMQAIHFVRNMSRIIKNNTNVENLIPYHPSRPNMIVSMGPQYAIGYVSGIKLTGWPLGLNKGSHLASWGKYTIERITMNSCHLKIPVNEVLYLTSRP</sequence>
<dbReference type="PRINTS" id="PR00368">
    <property type="entry name" value="FADPNR"/>
</dbReference>
<keyword evidence="2" id="KW-0285">Flavoprotein</keyword>
<dbReference type="SUPFAM" id="SSF51905">
    <property type="entry name" value="FAD/NAD(P)-binding domain"/>
    <property type="match status" value="2"/>
</dbReference>
<accession>A0A8H7QQD6</accession>
<proteinExistence type="inferred from homology"/>
<comment type="caution">
    <text evidence="6">The sequence shown here is derived from an EMBL/GenBank/DDBJ whole genome shotgun (WGS) entry which is preliminary data.</text>
</comment>
<dbReference type="GO" id="GO:0004174">
    <property type="term" value="F:electron-transferring-flavoprotein dehydrogenase activity"/>
    <property type="evidence" value="ECO:0007669"/>
    <property type="project" value="TreeGrafter"/>
</dbReference>
<dbReference type="Proteomes" id="UP000603453">
    <property type="component" value="Unassembled WGS sequence"/>
</dbReference>
<dbReference type="GO" id="GO:0050660">
    <property type="term" value="F:flavin adenine dinucleotide binding"/>
    <property type="evidence" value="ECO:0007669"/>
    <property type="project" value="TreeGrafter"/>
</dbReference>
<reference evidence="6" key="1">
    <citation type="submission" date="2020-12" db="EMBL/GenBank/DDBJ databases">
        <title>Metabolic potential, ecology and presence of endohyphal bacteria is reflected in genomic diversity of Mucoromycotina.</title>
        <authorList>
            <person name="Muszewska A."/>
            <person name="Okrasinska A."/>
            <person name="Steczkiewicz K."/>
            <person name="Drgas O."/>
            <person name="Orlowska M."/>
            <person name="Perlinska-Lenart U."/>
            <person name="Aleksandrzak-Piekarczyk T."/>
            <person name="Szatraj K."/>
            <person name="Zielenkiewicz U."/>
            <person name="Pilsyk S."/>
            <person name="Malc E."/>
            <person name="Mieczkowski P."/>
            <person name="Kruszewska J.S."/>
            <person name="Biernat P."/>
            <person name="Pawlowska J."/>
        </authorList>
    </citation>
    <scope>NUCLEOTIDE SEQUENCE</scope>
    <source>
        <strain evidence="6">WA0000017839</strain>
    </source>
</reference>
<organism evidence="6 7">
    <name type="scientific">Mucor saturninus</name>
    <dbReference type="NCBI Taxonomy" id="64648"/>
    <lineage>
        <taxon>Eukaryota</taxon>
        <taxon>Fungi</taxon>
        <taxon>Fungi incertae sedis</taxon>
        <taxon>Mucoromycota</taxon>
        <taxon>Mucoromycotina</taxon>
        <taxon>Mucoromycetes</taxon>
        <taxon>Mucorales</taxon>
        <taxon>Mucorineae</taxon>
        <taxon>Mucoraceae</taxon>
        <taxon>Mucor</taxon>
    </lineage>
</organism>
<dbReference type="GO" id="GO:0005737">
    <property type="term" value="C:cytoplasm"/>
    <property type="evidence" value="ECO:0007669"/>
    <property type="project" value="TreeGrafter"/>
</dbReference>
<dbReference type="AlphaFoldDB" id="A0A8H7QQD6"/>
<evidence type="ECO:0000256" key="1">
    <source>
        <dbReference type="ARBA" id="ARBA00006442"/>
    </source>
</evidence>
<feature type="domain" description="FAD/NAD(P)-binding" evidence="5">
    <location>
        <begin position="4"/>
        <end position="298"/>
    </location>
</feature>
<evidence type="ECO:0000313" key="7">
    <source>
        <dbReference type="Proteomes" id="UP000603453"/>
    </source>
</evidence>
<dbReference type="Pfam" id="PF07992">
    <property type="entry name" value="Pyr_redox_2"/>
    <property type="match status" value="1"/>
</dbReference>
<evidence type="ECO:0000256" key="4">
    <source>
        <dbReference type="ARBA" id="ARBA00023002"/>
    </source>
</evidence>
<name>A0A8H7QQD6_9FUNG</name>
<dbReference type="EMBL" id="JAEPRD010000162">
    <property type="protein sequence ID" value="KAG2195778.1"/>
    <property type="molecule type" value="Genomic_DNA"/>
</dbReference>
<evidence type="ECO:0000256" key="3">
    <source>
        <dbReference type="ARBA" id="ARBA00022827"/>
    </source>
</evidence>
<keyword evidence="4" id="KW-0560">Oxidoreductase</keyword>
<evidence type="ECO:0000259" key="5">
    <source>
        <dbReference type="Pfam" id="PF07992"/>
    </source>
</evidence>
<protein>
    <recommendedName>
        <fullName evidence="5">FAD/NAD(P)-binding domain-containing protein</fullName>
    </recommendedName>
</protein>
<keyword evidence="7" id="KW-1185">Reference proteome</keyword>
<dbReference type="PANTHER" id="PTHR43735">
    <property type="entry name" value="APOPTOSIS-INDUCING FACTOR 1"/>
    <property type="match status" value="1"/>
</dbReference>
<dbReference type="Gene3D" id="3.50.50.100">
    <property type="match status" value="1"/>
</dbReference>
<dbReference type="OrthoDB" id="202203at2759"/>
<keyword evidence="3" id="KW-0274">FAD</keyword>
<dbReference type="InterPro" id="IPR036188">
    <property type="entry name" value="FAD/NAD-bd_sf"/>
</dbReference>